<dbReference type="AlphaFoldDB" id="A0A6M8HQU1"/>
<evidence type="ECO:0000313" key="1">
    <source>
        <dbReference type="EMBL" id="QKE90824.1"/>
    </source>
</evidence>
<evidence type="ECO:0000313" key="2">
    <source>
        <dbReference type="Proteomes" id="UP000500767"/>
    </source>
</evidence>
<sequence>MVTALPRLVLFTRYPDPGRAKTRLIPAIGAAAAASLHRRLTERAVATLRAAGRSIELRTTGADPCRFSAWLGDGLAPTDQGEGDLGQRLDRAAALPPVILLGADVPDLQVRHLEAAASALETYPAVIGPAEDGGYYLLGLARPMPFLFDAMPWGTERVLAETMARLDRHGASYATLETLADLDRPEDLARWPDLAE</sequence>
<keyword evidence="1" id="KW-0808">Transferase</keyword>
<dbReference type="EMBL" id="CP053708">
    <property type="protein sequence ID" value="QKE90824.1"/>
    <property type="molecule type" value="Genomic_DNA"/>
</dbReference>
<dbReference type="Gene3D" id="3.90.550.10">
    <property type="entry name" value="Spore Coat Polysaccharide Biosynthesis Protein SpsA, Chain A"/>
    <property type="match status" value="1"/>
</dbReference>
<keyword evidence="2" id="KW-1185">Reference proteome</keyword>
<reference evidence="1 2" key="1">
    <citation type="journal article" date="2014" name="World J. Microbiol. Biotechnol.">
        <title>Biodiversity and physiological characteristics of Antarctic and Arctic lichens-associated bacteria.</title>
        <authorList>
            <person name="Lee Y.M."/>
            <person name="Kim E.H."/>
            <person name="Lee H.K."/>
            <person name="Hong S.G."/>
        </authorList>
    </citation>
    <scope>NUCLEOTIDE SEQUENCE [LARGE SCALE GENOMIC DNA]</scope>
    <source>
        <strain evidence="1 2">PAMC 26569</strain>
    </source>
</reference>
<accession>A0A6M8HQU1</accession>
<dbReference type="KEGG" id="lck:HN018_12940"/>
<protein>
    <submittedName>
        <fullName evidence="1">Glycosyltransferase</fullName>
    </submittedName>
</protein>
<gene>
    <name evidence="1" type="ORF">HN018_12940</name>
</gene>
<dbReference type="NCBIfam" id="TIGR04282">
    <property type="entry name" value="glyco_like_cofC"/>
    <property type="match status" value="1"/>
</dbReference>
<proteinExistence type="predicted"/>
<dbReference type="InterPro" id="IPR029044">
    <property type="entry name" value="Nucleotide-diphossugar_trans"/>
</dbReference>
<dbReference type="RefSeq" id="WP_171836295.1">
    <property type="nucleotide sequence ID" value="NZ_CP053708.1"/>
</dbReference>
<dbReference type="GO" id="GO:0016740">
    <property type="term" value="F:transferase activity"/>
    <property type="evidence" value="ECO:0007669"/>
    <property type="project" value="UniProtKB-KW"/>
</dbReference>
<dbReference type="SUPFAM" id="SSF53448">
    <property type="entry name" value="Nucleotide-diphospho-sugar transferases"/>
    <property type="match status" value="1"/>
</dbReference>
<dbReference type="PANTHER" id="PTHR36529:SF1">
    <property type="entry name" value="GLYCOSYLTRANSFERASE"/>
    <property type="match status" value="1"/>
</dbReference>
<organism evidence="1 2">
    <name type="scientific">Lichenicola cladoniae</name>
    <dbReference type="NCBI Taxonomy" id="1484109"/>
    <lineage>
        <taxon>Bacteria</taxon>
        <taxon>Pseudomonadati</taxon>
        <taxon>Pseudomonadota</taxon>
        <taxon>Alphaproteobacteria</taxon>
        <taxon>Acetobacterales</taxon>
        <taxon>Acetobacteraceae</taxon>
        <taxon>Lichenicola</taxon>
    </lineage>
</organism>
<dbReference type="InterPro" id="IPR018641">
    <property type="entry name" value="Trfase_1_rSAM/seldom-assoc"/>
</dbReference>
<dbReference type="PANTHER" id="PTHR36529">
    <property type="entry name" value="SLL1095 PROTEIN"/>
    <property type="match status" value="1"/>
</dbReference>
<name>A0A6M8HQU1_9PROT</name>
<dbReference type="Proteomes" id="UP000500767">
    <property type="component" value="Chromosome"/>
</dbReference>
<dbReference type="Pfam" id="PF09837">
    <property type="entry name" value="DUF2064"/>
    <property type="match status" value="1"/>
</dbReference>